<feature type="domain" description="Endonuclease/exonuclease/phosphatase" evidence="1">
    <location>
        <begin position="20"/>
        <end position="123"/>
    </location>
</feature>
<evidence type="ECO:0000259" key="1">
    <source>
        <dbReference type="Pfam" id="PF03372"/>
    </source>
</evidence>
<reference evidence="2" key="3">
    <citation type="journal article" date="2017" name="Nature">
        <title>Genome sequence of the progenitor of the wheat D genome Aegilops tauschii.</title>
        <authorList>
            <person name="Luo M.C."/>
            <person name="Gu Y.Q."/>
            <person name="Puiu D."/>
            <person name="Wang H."/>
            <person name="Twardziok S.O."/>
            <person name="Deal K.R."/>
            <person name="Huo N."/>
            <person name="Zhu T."/>
            <person name="Wang L."/>
            <person name="Wang Y."/>
            <person name="McGuire P.E."/>
            <person name="Liu S."/>
            <person name="Long H."/>
            <person name="Ramasamy R.K."/>
            <person name="Rodriguez J.C."/>
            <person name="Van S.L."/>
            <person name="Yuan L."/>
            <person name="Wang Z."/>
            <person name="Xia Z."/>
            <person name="Xiao L."/>
            <person name="Anderson O.D."/>
            <person name="Ouyang S."/>
            <person name="Liang Y."/>
            <person name="Zimin A.V."/>
            <person name="Pertea G."/>
            <person name="Qi P."/>
            <person name="Bennetzen J.L."/>
            <person name="Dai X."/>
            <person name="Dawson M.W."/>
            <person name="Muller H.G."/>
            <person name="Kugler K."/>
            <person name="Rivarola-Duarte L."/>
            <person name="Spannagl M."/>
            <person name="Mayer K.F.X."/>
            <person name="Lu F.H."/>
            <person name="Bevan M.W."/>
            <person name="Leroy P."/>
            <person name="Li P."/>
            <person name="You F.M."/>
            <person name="Sun Q."/>
            <person name="Liu Z."/>
            <person name="Lyons E."/>
            <person name="Wicker T."/>
            <person name="Salzberg S.L."/>
            <person name="Devos K.M."/>
            <person name="Dvorak J."/>
        </authorList>
    </citation>
    <scope>NUCLEOTIDE SEQUENCE [LARGE SCALE GENOMIC DNA]</scope>
    <source>
        <strain evidence="2">cv. AL8/78</strain>
    </source>
</reference>
<dbReference type="PANTHER" id="PTHR33710:SF71">
    <property type="entry name" value="ENDONUCLEASE_EXONUCLEASE_PHOSPHATASE DOMAIN-CONTAINING PROTEIN"/>
    <property type="match status" value="1"/>
</dbReference>
<sequence length="393" mass="46108">VWHLVAIYGTSYNELKLEFFAELHEVMDGLTYPVLLGGDFNLVRSTADKNNGIINNQFTYLFNDWINKWCLMEINVANRKFTWSNNQDDPIFATIDRIFVSLNWDAHFPLSMVTALPRVGSDHTPLVLDTGAWRVTSPRIFRFEKWWLDHPNLKKMVIDTWNTSVPGKTAMDIWMNKGKLFRKKARGWSINIEADTKKKKRELLLEFDILDVFSERNQIDDGDKIRMEEIREELALIWSKEETVLWQRSRDRRIIDGDKNNAYFHAMANHRHRKNHLSELVGDNGPVYTTQEMLGVATSYYKNLLCFENKHNICLGPSFWEEDELVTQEENEHLQKSFSEEEIKEAIFGSYAHGAPGPDGLSFLFYQTFWEVIKTYFMALVRDFEEGKLDLQL</sequence>
<dbReference type="AlphaFoldDB" id="A0A453Q9V0"/>
<reference evidence="2" key="4">
    <citation type="submission" date="2019-03" db="UniProtKB">
        <authorList>
            <consortium name="EnsemblPlants"/>
        </authorList>
    </citation>
    <scope>IDENTIFICATION</scope>
</reference>
<reference evidence="2" key="5">
    <citation type="journal article" date="2021" name="G3 (Bethesda)">
        <title>Aegilops tauschii genome assembly Aet v5.0 features greater sequence contiguity and improved annotation.</title>
        <authorList>
            <person name="Wang L."/>
            <person name="Zhu T."/>
            <person name="Rodriguez J.C."/>
            <person name="Deal K.R."/>
            <person name="Dubcovsky J."/>
            <person name="McGuire P.E."/>
            <person name="Lux T."/>
            <person name="Spannagl M."/>
            <person name="Mayer K.F.X."/>
            <person name="Baldrich P."/>
            <person name="Meyers B.C."/>
            <person name="Huo N."/>
            <person name="Gu Y.Q."/>
            <person name="Zhou H."/>
            <person name="Devos K.M."/>
            <person name="Bennetzen J.L."/>
            <person name="Unver T."/>
            <person name="Budak H."/>
            <person name="Gulick P.J."/>
            <person name="Galiba G."/>
            <person name="Kalapos B."/>
            <person name="Nelson D.R."/>
            <person name="Li P."/>
            <person name="You F.M."/>
            <person name="Luo M.C."/>
            <person name="Dvorak J."/>
        </authorList>
    </citation>
    <scope>NUCLEOTIDE SEQUENCE [LARGE SCALE GENOMIC DNA]</scope>
    <source>
        <strain evidence="2">cv. AL8/78</strain>
    </source>
</reference>
<protein>
    <recommendedName>
        <fullName evidence="1">Endonuclease/exonuclease/phosphatase domain-containing protein</fullName>
    </recommendedName>
</protein>
<dbReference type="Gene3D" id="3.60.10.10">
    <property type="entry name" value="Endonuclease/exonuclease/phosphatase"/>
    <property type="match status" value="1"/>
</dbReference>
<dbReference type="STRING" id="200361.A0A453Q9V0"/>
<dbReference type="GO" id="GO:0003824">
    <property type="term" value="F:catalytic activity"/>
    <property type="evidence" value="ECO:0007669"/>
    <property type="project" value="InterPro"/>
</dbReference>
<dbReference type="SUPFAM" id="SSF56219">
    <property type="entry name" value="DNase I-like"/>
    <property type="match status" value="1"/>
</dbReference>
<dbReference type="InterPro" id="IPR005135">
    <property type="entry name" value="Endo/exonuclease/phosphatase"/>
</dbReference>
<dbReference type="Pfam" id="PF03372">
    <property type="entry name" value="Exo_endo_phos"/>
    <property type="match status" value="1"/>
</dbReference>
<accession>A0A453Q9V0</accession>
<reference evidence="3" key="2">
    <citation type="journal article" date="2017" name="Nat. Plants">
        <title>The Aegilops tauschii genome reveals multiple impacts of transposons.</title>
        <authorList>
            <person name="Zhao G."/>
            <person name="Zou C."/>
            <person name="Li K."/>
            <person name="Wang K."/>
            <person name="Li T."/>
            <person name="Gao L."/>
            <person name="Zhang X."/>
            <person name="Wang H."/>
            <person name="Yang Z."/>
            <person name="Liu X."/>
            <person name="Jiang W."/>
            <person name="Mao L."/>
            <person name="Kong X."/>
            <person name="Jiao Y."/>
            <person name="Jia J."/>
        </authorList>
    </citation>
    <scope>NUCLEOTIDE SEQUENCE [LARGE SCALE GENOMIC DNA]</scope>
    <source>
        <strain evidence="3">cv. AL8/78</strain>
    </source>
</reference>
<dbReference type="Gramene" id="AET7Gv20010100.1">
    <property type="protein sequence ID" value="AET7Gv20010100.1"/>
    <property type="gene ID" value="AET7Gv20010100"/>
</dbReference>
<evidence type="ECO:0000313" key="2">
    <source>
        <dbReference type="EnsemblPlants" id="AET7Gv20010100.1"/>
    </source>
</evidence>
<dbReference type="EnsemblPlants" id="AET7Gv20010100.1">
    <property type="protein sequence ID" value="AET7Gv20010100.1"/>
    <property type="gene ID" value="AET7Gv20010100"/>
</dbReference>
<dbReference type="Proteomes" id="UP000015105">
    <property type="component" value="Chromosome 7D"/>
</dbReference>
<dbReference type="PANTHER" id="PTHR33710">
    <property type="entry name" value="BNAC02G09200D PROTEIN"/>
    <property type="match status" value="1"/>
</dbReference>
<proteinExistence type="predicted"/>
<name>A0A453Q9V0_AEGTS</name>
<evidence type="ECO:0000313" key="3">
    <source>
        <dbReference type="Proteomes" id="UP000015105"/>
    </source>
</evidence>
<keyword evidence="3" id="KW-1185">Reference proteome</keyword>
<dbReference type="InterPro" id="IPR036691">
    <property type="entry name" value="Endo/exonu/phosph_ase_sf"/>
</dbReference>
<organism evidence="2 3">
    <name type="scientific">Aegilops tauschii subsp. strangulata</name>
    <name type="common">Goatgrass</name>
    <dbReference type="NCBI Taxonomy" id="200361"/>
    <lineage>
        <taxon>Eukaryota</taxon>
        <taxon>Viridiplantae</taxon>
        <taxon>Streptophyta</taxon>
        <taxon>Embryophyta</taxon>
        <taxon>Tracheophyta</taxon>
        <taxon>Spermatophyta</taxon>
        <taxon>Magnoliopsida</taxon>
        <taxon>Liliopsida</taxon>
        <taxon>Poales</taxon>
        <taxon>Poaceae</taxon>
        <taxon>BOP clade</taxon>
        <taxon>Pooideae</taxon>
        <taxon>Triticodae</taxon>
        <taxon>Triticeae</taxon>
        <taxon>Triticinae</taxon>
        <taxon>Aegilops</taxon>
    </lineage>
</organism>
<reference evidence="3" key="1">
    <citation type="journal article" date="2014" name="Science">
        <title>Ancient hybridizations among the ancestral genomes of bread wheat.</title>
        <authorList>
            <consortium name="International Wheat Genome Sequencing Consortium,"/>
            <person name="Marcussen T."/>
            <person name="Sandve S.R."/>
            <person name="Heier L."/>
            <person name="Spannagl M."/>
            <person name="Pfeifer M."/>
            <person name="Jakobsen K.S."/>
            <person name="Wulff B.B."/>
            <person name="Steuernagel B."/>
            <person name="Mayer K.F."/>
            <person name="Olsen O.A."/>
        </authorList>
    </citation>
    <scope>NUCLEOTIDE SEQUENCE [LARGE SCALE GENOMIC DNA]</scope>
    <source>
        <strain evidence="3">cv. AL8/78</strain>
    </source>
</reference>